<evidence type="ECO:0000256" key="1">
    <source>
        <dbReference type="ARBA" id="ARBA00006082"/>
    </source>
</evidence>
<dbReference type="NCBIfam" id="TIGR00585">
    <property type="entry name" value="mutl"/>
    <property type="match status" value="1"/>
</dbReference>
<feature type="compositionally biased region" description="Polar residues" evidence="3">
    <location>
        <begin position="1380"/>
        <end position="1404"/>
    </location>
</feature>
<dbReference type="CDD" id="cd03486">
    <property type="entry name" value="MutL_Trans_MLH3"/>
    <property type="match status" value="1"/>
</dbReference>
<dbReference type="SMART" id="SM00853">
    <property type="entry name" value="MutL_C"/>
    <property type="match status" value="1"/>
</dbReference>
<dbReference type="Proteomes" id="UP000887568">
    <property type="component" value="Unplaced"/>
</dbReference>
<protein>
    <recommendedName>
        <fullName evidence="8">DNA mismatch repair protein Mlh3</fullName>
    </recommendedName>
</protein>
<dbReference type="Gene3D" id="3.30.1370.100">
    <property type="entry name" value="MutL, C-terminal domain, regulatory subdomain"/>
    <property type="match status" value="1"/>
</dbReference>
<accession>A0A914BI99</accession>
<dbReference type="InterPro" id="IPR014790">
    <property type="entry name" value="MutL_C"/>
</dbReference>
<feature type="compositionally biased region" description="Polar residues" evidence="3">
    <location>
        <begin position="1138"/>
        <end position="1151"/>
    </location>
</feature>
<evidence type="ECO:0000313" key="7">
    <source>
        <dbReference type="Proteomes" id="UP000887568"/>
    </source>
</evidence>
<feature type="domain" description="DNA mismatch repair protein S5" evidence="5">
    <location>
        <begin position="210"/>
        <end position="350"/>
    </location>
</feature>
<feature type="domain" description="MutL C-terminal dimerisation" evidence="4">
    <location>
        <begin position="1617"/>
        <end position="1810"/>
    </location>
</feature>
<keyword evidence="2" id="KW-0227">DNA damage</keyword>
<dbReference type="SUPFAM" id="SSF118116">
    <property type="entry name" value="DNA mismatch repair protein MutL"/>
    <property type="match status" value="1"/>
</dbReference>
<dbReference type="InterPro" id="IPR036890">
    <property type="entry name" value="HATPase_C_sf"/>
</dbReference>
<organism evidence="6 7">
    <name type="scientific">Patiria miniata</name>
    <name type="common">Bat star</name>
    <name type="synonym">Asterina miniata</name>
    <dbReference type="NCBI Taxonomy" id="46514"/>
    <lineage>
        <taxon>Eukaryota</taxon>
        <taxon>Metazoa</taxon>
        <taxon>Echinodermata</taxon>
        <taxon>Eleutherozoa</taxon>
        <taxon>Asterozoa</taxon>
        <taxon>Asteroidea</taxon>
        <taxon>Valvatacea</taxon>
        <taxon>Valvatida</taxon>
        <taxon>Asterinidae</taxon>
        <taxon>Patiria</taxon>
    </lineage>
</organism>
<dbReference type="PANTHER" id="PTHR10073:SF47">
    <property type="entry name" value="DNA MISMATCH REPAIR PROTEIN MLH3"/>
    <property type="match status" value="1"/>
</dbReference>
<dbReference type="RefSeq" id="XP_038075581.1">
    <property type="nucleotide sequence ID" value="XM_038219653.1"/>
</dbReference>
<dbReference type="SUPFAM" id="SSF54211">
    <property type="entry name" value="Ribosomal protein S5 domain 2-like"/>
    <property type="match status" value="1"/>
</dbReference>
<dbReference type="GeneID" id="119743250"/>
<dbReference type="CDD" id="cd16926">
    <property type="entry name" value="HATPase_MutL-MLH-PMS-like"/>
    <property type="match status" value="1"/>
</dbReference>
<dbReference type="InterPro" id="IPR042121">
    <property type="entry name" value="MutL_C_regsub"/>
</dbReference>
<evidence type="ECO:0000256" key="3">
    <source>
        <dbReference type="SAM" id="MobiDB-lite"/>
    </source>
</evidence>
<dbReference type="GO" id="GO:0030983">
    <property type="term" value="F:mismatched DNA binding"/>
    <property type="evidence" value="ECO:0007669"/>
    <property type="project" value="InterPro"/>
</dbReference>
<sequence>MIHLLPPEVRACLRSGVAAPSIAQCVEELVLNGVDAEATCIAVRVDIPNCRIQVVDNGRGLTRDDFELVGHRYATSKCSQLADLDNLDSFGYRGEALASISHISRVLEIVSRAEGSDVTLTKLFKDGKSEVFEISRKRPSVGTTVTAHSVFYNLPVRRRMVSDSLDYERVCQRLEGLALIHPHVSFSLRNDSTGAKSIQTFKTSSVLNTFRFLFGDPKARCLKEVTYQHGKFTVCGYMGVEGHPNKDLQFVYVNSRLVLRTKLHKALNHLLRKSLIAHCRPMSESAEKPLTDVTDSPCNATDQYGIFVLNIKCPRSEYDVCLEPSKSLVEFKDWHGILNCIEQLVHQFLTRENLTMRIDKQRDRNSPGDKCDAVLGDDSSSQDQDADSDTCEASEWGVRGSLSHKYGKGISASSCSNTLKSLTVRRTQCKLTCETVSTNIPSKDSSSCDGCENVETLVSEVEEKSTKLEMPYKISTEADVAKDKLPSQVKEMSACDSGVVEHSEINEPSGSGEMTGFARQHPILPSSTMTNTCFKHLESSTRLDGLLSENSAEAKQPISISDNFCVAVPSELNVEPVKLASESEETGHVSDSQHSSESKDNSSMDQAVLCIGYDIRDPASQLSTADLSKASCKTGRTCLQLGKVHDAPSDKTFLISHLGGNEMVHPASELNKKNTPPQNKIRRVGESNSQENCLNWSSPLSNSSTPSIDQEQDDNEECDSQFITPKTKKPNKLAGGNGRFMRQHGTSPTSSSDASGLDSESETCVSNSSLLFGKDEIGLSSESASSVSVDGGRKESQLYLEKACHKIAEVEPAQHFIALKPAVANGEQSDNTGTSSSMYSKYLGRPTSSFQTFKKSIQVKAFSSRSSGHRVSDLLRDEEEMDNCEFDPKSVGSQNQSARFTTASPILLKRRFTQGLLMREKDVADTTAAIHTCRVTDLGVALKRNSNLDIGENSETAPLACCTKKPKCDSHTRCAPDKFESPVVVESKGAVHLIPKDQACIATSESTHEEKERKGTKHINIPLRPNLKRLKQISVPATSAQSVAELPKGIMNNTDQEGRICEQQKTQEPPIKRFMTSDGFMLHADASTNKPVSERKVSTDVELFLQVVPRCLRDPPVWKEGDKQLAEPADADTRDSSQIKSKTNSQVGNIQSCTSADIDEKSHASPMQVQETASSQEKLVFERSDDHQEVQQSEDGWRSLHEEKNVFFPLQLFPSCAQTHSGSALENISDCNSCQEIPLNSQDTSSESLLMPAGWLDSDNLEVAEEDFLNPRHSLARCVIPQKESAISEFTETGSYQCPIDDNVEWLMTYADKAAPEYLQSDDDTSTPATILRKNLSNPCDFEANSTCCIHGSVQVLNYHDKNSVSANECSEVYDTELVETQQRSTQTPSDGKNMNLNDPNQNEEPSDKDNATSCPAVFTDTFGKMWTSHFNAKLRTEVYVDLTTGNCRLEMPHTERLGSSEDGMSQEDGTDADNHPSALIIPTGRKRSHLHRSHSLCAQPFLSVSAGMYGVPSRPATYHNLSPSSHSALIDMVDDHIDQQGDEIASKWRGDDLSKQTVGDSSTDQLLVNWTNPMFPSLEADILDAKSSHMLRNCIRTQNTVNPCKFTKAMFQRIKVLGQVDNKFIACMVSSDENNKASEANLLLMIDQHAAHERVRLEQLVSDVTYVPTTDDEDCGSDTAEQSQVKSSSVVPPVALHLTDKELRLLQSFSDKLERLGVSYRIVDNDDESHETGGRVEITRLPSCLVEREVAELSRSRQPVAVSLVQALLEEHLHELQRTAGASAVLPKTLTRILNSQACHGAIKFGDPLSHRQCLSLIGQLSQCQLPFQCAHGRPSVIPLFDLKLLASTVYDKVDEHKPRLWHLHGKLEKMKKGS</sequence>
<feature type="region of interest" description="Disordered" evidence="3">
    <location>
        <begin position="359"/>
        <end position="392"/>
    </location>
</feature>
<dbReference type="PANTHER" id="PTHR10073">
    <property type="entry name" value="DNA MISMATCH REPAIR PROTEIN MLH, PMS, MUTL"/>
    <property type="match status" value="1"/>
</dbReference>
<dbReference type="GO" id="GO:0016887">
    <property type="term" value="F:ATP hydrolysis activity"/>
    <property type="evidence" value="ECO:0007669"/>
    <property type="project" value="InterPro"/>
</dbReference>
<evidence type="ECO:0000256" key="2">
    <source>
        <dbReference type="ARBA" id="ARBA00022763"/>
    </source>
</evidence>
<feature type="region of interest" description="Disordered" evidence="3">
    <location>
        <begin position="1380"/>
        <end position="1414"/>
    </location>
</feature>
<dbReference type="SUPFAM" id="SSF55874">
    <property type="entry name" value="ATPase domain of HSP90 chaperone/DNA topoisomerase II/histidine kinase"/>
    <property type="match status" value="1"/>
</dbReference>
<dbReference type="OrthoDB" id="429932at2759"/>
<feature type="compositionally biased region" description="Acidic residues" evidence="3">
    <location>
        <begin position="710"/>
        <end position="719"/>
    </location>
</feature>
<dbReference type="InterPro" id="IPR042120">
    <property type="entry name" value="MutL_C_dimsub"/>
</dbReference>
<dbReference type="InterPro" id="IPR038973">
    <property type="entry name" value="MutL/Mlh/Pms-like"/>
</dbReference>
<dbReference type="Pfam" id="PF13589">
    <property type="entry name" value="HATPase_c_3"/>
    <property type="match status" value="1"/>
</dbReference>
<dbReference type="Gene3D" id="3.30.230.10">
    <property type="match status" value="1"/>
</dbReference>
<dbReference type="InterPro" id="IPR014721">
    <property type="entry name" value="Ribsml_uS5_D2-typ_fold_subgr"/>
</dbReference>
<proteinExistence type="inferred from homology"/>
<dbReference type="GO" id="GO:0005524">
    <property type="term" value="F:ATP binding"/>
    <property type="evidence" value="ECO:0007669"/>
    <property type="project" value="InterPro"/>
</dbReference>
<keyword evidence="7" id="KW-1185">Reference proteome</keyword>
<feature type="region of interest" description="Disordered" evidence="3">
    <location>
        <begin position="1116"/>
        <end position="1151"/>
    </location>
</feature>
<dbReference type="InterPro" id="IPR002099">
    <property type="entry name" value="MutL/Mlh/PMS"/>
</dbReference>
<dbReference type="Gene3D" id="3.30.1540.20">
    <property type="entry name" value="MutL, C-terminal domain, dimerisation subdomain"/>
    <property type="match status" value="1"/>
</dbReference>
<dbReference type="Gene3D" id="3.30.565.10">
    <property type="entry name" value="Histidine kinase-like ATPase, C-terminal domain"/>
    <property type="match status" value="1"/>
</dbReference>
<feature type="region of interest" description="Disordered" evidence="3">
    <location>
        <begin position="1454"/>
        <end position="1476"/>
    </location>
</feature>
<feature type="compositionally biased region" description="Basic and acidic residues" evidence="3">
    <location>
        <begin position="359"/>
        <end position="372"/>
    </location>
</feature>
<dbReference type="InterPro" id="IPR037198">
    <property type="entry name" value="MutL_C_sf"/>
</dbReference>
<evidence type="ECO:0000313" key="6">
    <source>
        <dbReference type="EnsemblMetazoa" id="XP_038075581.1"/>
    </source>
</evidence>
<dbReference type="GO" id="GO:0032300">
    <property type="term" value="C:mismatch repair complex"/>
    <property type="evidence" value="ECO:0007669"/>
    <property type="project" value="InterPro"/>
</dbReference>
<dbReference type="EnsemblMetazoa" id="XM_038219653.1">
    <property type="protein sequence ID" value="XP_038075581.1"/>
    <property type="gene ID" value="LOC119743250"/>
</dbReference>
<feature type="compositionally biased region" description="Low complexity" evidence="3">
    <location>
        <begin position="694"/>
        <end position="707"/>
    </location>
</feature>
<dbReference type="OMA" id="CADLIRC"/>
<evidence type="ECO:0000259" key="5">
    <source>
        <dbReference type="SMART" id="SM01340"/>
    </source>
</evidence>
<name>A0A914BI99_PATMI</name>
<dbReference type="InterPro" id="IPR013507">
    <property type="entry name" value="DNA_mismatch_S5_2-like"/>
</dbReference>
<dbReference type="GO" id="GO:0006298">
    <property type="term" value="P:mismatch repair"/>
    <property type="evidence" value="ECO:0007669"/>
    <property type="project" value="InterPro"/>
</dbReference>
<feature type="region of interest" description="Disordered" evidence="3">
    <location>
        <begin position="666"/>
        <end position="761"/>
    </location>
</feature>
<feature type="compositionally biased region" description="Basic and acidic residues" evidence="3">
    <location>
        <begin position="1116"/>
        <end position="1137"/>
    </location>
</feature>
<reference evidence="6" key="1">
    <citation type="submission" date="2022-11" db="UniProtKB">
        <authorList>
            <consortium name="EnsemblMetazoa"/>
        </authorList>
    </citation>
    <scope>IDENTIFICATION</scope>
</reference>
<evidence type="ECO:0008006" key="8">
    <source>
        <dbReference type="Google" id="ProtNLM"/>
    </source>
</evidence>
<feature type="compositionally biased region" description="Low complexity" evidence="3">
    <location>
        <begin position="745"/>
        <end position="758"/>
    </location>
</feature>
<feature type="region of interest" description="Disordered" evidence="3">
    <location>
        <begin position="580"/>
        <end position="603"/>
    </location>
</feature>
<dbReference type="GO" id="GO:0140664">
    <property type="term" value="F:ATP-dependent DNA damage sensor activity"/>
    <property type="evidence" value="ECO:0007669"/>
    <property type="project" value="InterPro"/>
</dbReference>
<dbReference type="InterPro" id="IPR020568">
    <property type="entry name" value="Ribosomal_Su5_D2-typ_SF"/>
</dbReference>
<evidence type="ECO:0000259" key="4">
    <source>
        <dbReference type="SMART" id="SM00853"/>
    </source>
</evidence>
<dbReference type="SMART" id="SM01340">
    <property type="entry name" value="DNA_mis_repair"/>
    <property type="match status" value="1"/>
</dbReference>
<comment type="similarity">
    <text evidence="1">Belongs to the DNA mismatch repair MutL/HexB family.</text>
</comment>